<evidence type="ECO:0000313" key="3">
    <source>
        <dbReference type="Proteomes" id="UP001392437"/>
    </source>
</evidence>
<feature type="compositionally biased region" description="Polar residues" evidence="1">
    <location>
        <begin position="39"/>
        <end position="52"/>
    </location>
</feature>
<gene>
    <name evidence="2" type="ORF">PG999_011647</name>
</gene>
<evidence type="ECO:0000256" key="1">
    <source>
        <dbReference type="SAM" id="MobiDB-lite"/>
    </source>
</evidence>
<protein>
    <submittedName>
        <fullName evidence="2">Uncharacterized protein</fullName>
    </submittedName>
</protein>
<feature type="region of interest" description="Disordered" evidence="1">
    <location>
        <begin position="16"/>
        <end position="52"/>
    </location>
</feature>
<dbReference type="Proteomes" id="UP001392437">
    <property type="component" value="Unassembled WGS sequence"/>
</dbReference>
<reference evidence="2 3" key="1">
    <citation type="submission" date="2023-01" db="EMBL/GenBank/DDBJ databases">
        <title>Analysis of 21 Apiospora genomes using comparative genomics revels a genus with tremendous synthesis potential of carbohydrate active enzymes and secondary metabolites.</title>
        <authorList>
            <person name="Sorensen T."/>
        </authorList>
    </citation>
    <scope>NUCLEOTIDE SEQUENCE [LARGE SCALE GENOMIC DNA]</scope>
    <source>
        <strain evidence="2 3">CBS 117206</strain>
    </source>
</reference>
<evidence type="ECO:0000313" key="2">
    <source>
        <dbReference type="EMBL" id="KAK8101273.1"/>
    </source>
</evidence>
<sequence>MARLMCKSRDTFQAKYLSETKKQTPLPDAEADRTEDGDNSTQDIRGQFKTNVNKGQYQELEIPPRDLEHRITELCREQAESKRAVEALLERLTPDALFGRSAEQDQILDAKLEAIWYALQAIVHSGGAAQDTERGVK</sequence>
<proteinExistence type="predicted"/>
<name>A0AAW0QJ62_9PEZI</name>
<dbReference type="AlphaFoldDB" id="A0AAW0QJ62"/>
<dbReference type="EMBL" id="JAQQWP010000009">
    <property type="protein sequence ID" value="KAK8101273.1"/>
    <property type="molecule type" value="Genomic_DNA"/>
</dbReference>
<organism evidence="2 3">
    <name type="scientific">Apiospora kogelbergensis</name>
    <dbReference type="NCBI Taxonomy" id="1337665"/>
    <lineage>
        <taxon>Eukaryota</taxon>
        <taxon>Fungi</taxon>
        <taxon>Dikarya</taxon>
        <taxon>Ascomycota</taxon>
        <taxon>Pezizomycotina</taxon>
        <taxon>Sordariomycetes</taxon>
        <taxon>Xylariomycetidae</taxon>
        <taxon>Amphisphaeriales</taxon>
        <taxon>Apiosporaceae</taxon>
        <taxon>Apiospora</taxon>
    </lineage>
</organism>
<comment type="caution">
    <text evidence="2">The sequence shown here is derived from an EMBL/GenBank/DDBJ whole genome shotgun (WGS) entry which is preliminary data.</text>
</comment>
<keyword evidence="3" id="KW-1185">Reference proteome</keyword>
<accession>A0AAW0QJ62</accession>